<dbReference type="InterPro" id="IPR000120">
    <property type="entry name" value="Amidase"/>
</dbReference>
<dbReference type="EMBL" id="JALJRB010000031">
    <property type="protein sequence ID" value="MCJ8502678.1"/>
    <property type="molecule type" value="Genomic_DNA"/>
</dbReference>
<dbReference type="PANTHER" id="PTHR11895">
    <property type="entry name" value="TRANSAMIDASE"/>
    <property type="match status" value="1"/>
</dbReference>
<evidence type="ECO:0000256" key="2">
    <source>
        <dbReference type="SAM" id="MobiDB-lite"/>
    </source>
</evidence>
<organism evidence="4 5">
    <name type="scientific">Desulfatitalea alkaliphila</name>
    <dbReference type="NCBI Taxonomy" id="2929485"/>
    <lineage>
        <taxon>Bacteria</taxon>
        <taxon>Pseudomonadati</taxon>
        <taxon>Thermodesulfobacteriota</taxon>
        <taxon>Desulfobacteria</taxon>
        <taxon>Desulfobacterales</taxon>
        <taxon>Desulfosarcinaceae</taxon>
        <taxon>Desulfatitalea</taxon>
    </lineage>
</organism>
<gene>
    <name evidence="4" type="ORF">MRX98_19035</name>
</gene>
<sequence>MSQTHTQHTPAVPDNPAAGPLAGKRVAHQPNWSVRGHLCSAGCRALEGYRALEDATLIARLQTAGAVLANPAAMAELGFGLHGDTTVQPVAQGAADLALVNDTLGEARVAAAAHGMFGFKPSYGRVSRCGMIDLVPSMACPGFIAAGPQAILDALAAVAGPDPADVAMPDDCREIPFDARPSDTDPLQNAGVIIQSLASLDGTARRAFEAALARLAAAGVAVQEIDLPDYPLFRDTHQVIAAVEASSSAGKFDGVRYGYRAPTAKHWNEMYLETRKSAFGPLLKALLFQGAYLQFDNYAAFEQAARLRRRLVDALAGHLKKVDLLVMPTRNPATDAATATTIAAIYDAFAYTLPANLAGLPALHLPGPQTTDAQDPGLQLIGRRLDDTRLLALGVRMADFEKEGR</sequence>
<comment type="caution">
    <text evidence="4">The sequence shown here is derived from an EMBL/GenBank/DDBJ whole genome shotgun (WGS) entry which is preliminary data.</text>
</comment>
<dbReference type="Gene3D" id="3.90.1300.10">
    <property type="entry name" value="Amidase signature (AS) domain"/>
    <property type="match status" value="1"/>
</dbReference>
<proteinExistence type="inferred from homology"/>
<evidence type="ECO:0000313" key="5">
    <source>
        <dbReference type="Proteomes" id="UP001165427"/>
    </source>
</evidence>
<evidence type="ECO:0000313" key="4">
    <source>
        <dbReference type="EMBL" id="MCJ8502678.1"/>
    </source>
</evidence>
<protein>
    <submittedName>
        <fullName evidence="4">Amidase family protein</fullName>
    </submittedName>
</protein>
<evidence type="ECO:0000256" key="1">
    <source>
        <dbReference type="ARBA" id="ARBA00009199"/>
    </source>
</evidence>
<evidence type="ECO:0000259" key="3">
    <source>
        <dbReference type="Pfam" id="PF01425"/>
    </source>
</evidence>
<name>A0AA41URV7_9BACT</name>
<feature type="domain" description="Amidase" evidence="3">
    <location>
        <begin position="17"/>
        <end position="85"/>
    </location>
</feature>
<dbReference type="SUPFAM" id="SSF75304">
    <property type="entry name" value="Amidase signature (AS) enzymes"/>
    <property type="match status" value="1"/>
</dbReference>
<dbReference type="InterPro" id="IPR036928">
    <property type="entry name" value="AS_sf"/>
</dbReference>
<comment type="similarity">
    <text evidence="1">Belongs to the amidase family.</text>
</comment>
<dbReference type="Pfam" id="PF01425">
    <property type="entry name" value="Amidase"/>
    <property type="match status" value="2"/>
</dbReference>
<feature type="region of interest" description="Disordered" evidence="2">
    <location>
        <begin position="1"/>
        <end position="23"/>
    </location>
</feature>
<dbReference type="PANTHER" id="PTHR11895:SF7">
    <property type="entry name" value="GLUTAMYL-TRNA(GLN) AMIDOTRANSFERASE SUBUNIT A, MITOCHONDRIAL"/>
    <property type="match status" value="1"/>
</dbReference>
<reference evidence="4" key="1">
    <citation type="submission" date="2022-04" db="EMBL/GenBank/DDBJ databases">
        <title>Desulfatitalea alkaliphila sp. nov., a novel anaerobic sulfate-reducing bacterium isolated from terrestrial mud volcano, Taman Peninsula, Russia.</title>
        <authorList>
            <person name="Khomyakova M.A."/>
            <person name="Merkel A.Y."/>
            <person name="Slobodkin A.I."/>
        </authorList>
    </citation>
    <scope>NUCLEOTIDE SEQUENCE</scope>
    <source>
        <strain evidence="4">M08but</strain>
    </source>
</reference>
<keyword evidence="5" id="KW-1185">Reference proteome</keyword>
<feature type="domain" description="Amidase" evidence="3">
    <location>
        <begin position="90"/>
        <end position="391"/>
    </location>
</feature>
<dbReference type="GO" id="GO:0003824">
    <property type="term" value="F:catalytic activity"/>
    <property type="evidence" value="ECO:0007669"/>
    <property type="project" value="InterPro"/>
</dbReference>
<accession>A0AA41URV7</accession>
<dbReference type="Proteomes" id="UP001165427">
    <property type="component" value="Unassembled WGS sequence"/>
</dbReference>
<dbReference type="InterPro" id="IPR023631">
    <property type="entry name" value="Amidase_dom"/>
</dbReference>
<dbReference type="RefSeq" id="WP_246913832.1">
    <property type="nucleotide sequence ID" value="NZ_JALJRB010000031.1"/>
</dbReference>
<dbReference type="AlphaFoldDB" id="A0AA41URV7"/>